<gene>
    <name evidence="2" type="ORF">AFUB_025240</name>
</gene>
<accession>B0XRY2</accession>
<organism evidence="2 3">
    <name type="scientific">Aspergillus fumigatus (strain CBS 144.89 / FGSC A1163 / CEA10)</name>
    <name type="common">Neosartorya fumigata</name>
    <dbReference type="NCBI Taxonomy" id="451804"/>
    <lineage>
        <taxon>Eukaryota</taxon>
        <taxon>Fungi</taxon>
        <taxon>Dikarya</taxon>
        <taxon>Ascomycota</taxon>
        <taxon>Pezizomycotina</taxon>
        <taxon>Eurotiomycetes</taxon>
        <taxon>Eurotiomycetidae</taxon>
        <taxon>Eurotiales</taxon>
        <taxon>Aspergillaceae</taxon>
        <taxon>Aspergillus</taxon>
        <taxon>Aspergillus subgen. Fumigati</taxon>
    </lineage>
</organism>
<dbReference type="VEuPathDB" id="FungiDB:AFUB_025240"/>
<dbReference type="Proteomes" id="UP000001699">
    <property type="component" value="Unassembled WGS sequence"/>
</dbReference>
<dbReference type="InterPro" id="IPR036188">
    <property type="entry name" value="FAD/NAD-bd_sf"/>
</dbReference>
<dbReference type="InterPro" id="IPR007867">
    <property type="entry name" value="GMC_OxRtase_C"/>
</dbReference>
<evidence type="ECO:0000313" key="3">
    <source>
        <dbReference type="Proteomes" id="UP000001699"/>
    </source>
</evidence>
<evidence type="ECO:0000313" key="2">
    <source>
        <dbReference type="EMBL" id="EDP54468.1"/>
    </source>
</evidence>
<keyword evidence="3" id="KW-1185">Reference proteome</keyword>
<dbReference type="HOGENOM" id="CLU_2542147_0_0_1"/>
<protein>
    <submittedName>
        <fullName evidence="2">Choline dehydrogenase family protein</fullName>
    </submittedName>
</protein>
<name>B0XRY2_ASPFC</name>
<dbReference type="EMBL" id="DS499595">
    <property type="protein sequence ID" value="EDP54468.1"/>
    <property type="molecule type" value="Genomic_DNA"/>
</dbReference>
<dbReference type="AlphaFoldDB" id="B0XRY2"/>
<dbReference type="GO" id="GO:0016614">
    <property type="term" value="F:oxidoreductase activity, acting on CH-OH group of donors"/>
    <property type="evidence" value="ECO:0007669"/>
    <property type="project" value="InterPro"/>
</dbReference>
<reference evidence="2 3" key="1">
    <citation type="journal article" date="2008" name="PLoS Genet.">
        <title>Genomic islands in the pathogenic filamentous fungus Aspergillus fumigatus.</title>
        <authorList>
            <person name="Fedorova N.D."/>
            <person name="Khaldi N."/>
            <person name="Joardar V.S."/>
            <person name="Maiti R."/>
            <person name="Amedeo P."/>
            <person name="Anderson M.J."/>
            <person name="Crabtree J."/>
            <person name="Silva J.C."/>
            <person name="Badger J.H."/>
            <person name="Albarraq A."/>
            <person name="Angiuoli S."/>
            <person name="Bussey H."/>
            <person name="Bowyer P."/>
            <person name="Cotty P.J."/>
            <person name="Dyer P.S."/>
            <person name="Egan A."/>
            <person name="Galens K."/>
            <person name="Fraser-Liggett C.M."/>
            <person name="Haas B.J."/>
            <person name="Inman J.M."/>
            <person name="Kent R."/>
            <person name="Lemieux S."/>
            <person name="Malavazi I."/>
            <person name="Orvis J."/>
            <person name="Roemer T."/>
            <person name="Ronning C.M."/>
            <person name="Sundaram J.P."/>
            <person name="Sutton G."/>
            <person name="Turner G."/>
            <person name="Venter J.C."/>
            <person name="White O.R."/>
            <person name="Whitty B.R."/>
            <person name="Youngman P."/>
            <person name="Wolfe K.H."/>
            <person name="Goldman G.H."/>
            <person name="Wortman J.R."/>
            <person name="Jiang B."/>
            <person name="Denning D.W."/>
            <person name="Nierman W.C."/>
        </authorList>
    </citation>
    <scope>NUCLEOTIDE SEQUENCE [LARGE SCALE GENOMIC DNA]</scope>
    <source>
        <strain evidence="3">CBS 144.89 / FGSC A1163 / CEA10</strain>
    </source>
</reference>
<dbReference type="SUPFAM" id="SSF51905">
    <property type="entry name" value="FAD/NAD(P)-binding domain"/>
    <property type="match status" value="1"/>
</dbReference>
<dbReference type="Gene3D" id="3.50.50.60">
    <property type="entry name" value="FAD/NAD(P)-binding domain"/>
    <property type="match status" value="1"/>
</dbReference>
<evidence type="ECO:0000259" key="1">
    <source>
        <dbReference type="Pfam" id="PF05199"/>
    </source>
</evidence>
<sequence>MTRSWHAAILQLDQPAWLIGADGDPIAVLDGKFRVRKVRGLRVVDASAYPPIPGTFTAVSTYLGVEKAADDIVSDLWHGRLHM</sequence>
<dbReference type="Pfam" id="PF05199">
    <property type="entry name" value="GMC_oxred_C"/>
    <property type="match status" value="1"/>
</dbReference>
<proteinExistence type="predicted"/>
<feature type="domain" description="Glucose-methanol-choline oxidoreductase C-terminal" evidence="1">
    <location>
        <begin position="20"/>
        <end position="62"/>
    </location>
</feature>